<accession>A0ABQ5KMY9</accession>
<feature type="domain" description="Tetracyclin repressor-like C-terminal" evidence="3">
    <location>
        <begin position="63"/>
        <end position="120"/>
    </location>
</feature>
<keyword evidence="2" id="KW-0804">Transcription</keyword>
<evidence type="ECO:0000259" key="3">
    <source>
        <dbReference type="Pfam" id="PF16925"/>
    </source>
</evidence>
<dbReference type="Gene3D" id="1.10.357.10">
    <property type="entry name" value="Tetracycline Repressor, domain 2"/>
    <property type="match status" value="1"/>
</dbReference>
<organism evidence="4 5">
    <name type="scientific">Aduncisulcus paluster</name>
    <dbReference type="NCBI Taxonomy" id="2918883"/>
    <lineage>
        <taxon>Eukaryota</taxon>
        <taxon>Metamonada</taxon>
        <taxon>Carpediemonas-like organisms</taxon>
        <taxon>Aduncisulcus</taxon>
    </lineage>
</organism>
<gene>
    <name evidence="4" type="ORF">ADUPG1_002322</name>
</gene>
<dbReference type="InterPro" id="IPR011075">
    <property type="entry name" value="TetR_C"/>
</dbReference>
<evidence type="ECO:0000313" key="5">
    <source>
        <dbReference type="Proteomes" id="UP001057375"/>
    </source>
</evidence>
<keyword evidence="1" id="KW-0805">Transcription regulation</keyword>
<protein>
    <submittedName>
        <fullName evidence="4">TetR/AcrR family transcriptional regulator</fullName>
    </submittedName>
</protein>
<evidence type="ECO:0000256" key="2">
    <source>
        <dbReference type="ARBA" id="ARBA00023163"/>
    </source>
</evidence>
<dbReference type="Proteomes" id="UP001057375">
    <property type="component" value="Unassembled WGS sequence"/>
</dbReference>
<dbReference type="InterPro" id="IPR036271">
    <property type="entry name" value="Tet_transcr_reg_TetR-rel_C_sf"/>
</dbReference>
<evidence type="ECO:0000313" key="4">
    <source>
        <dbReference type="EMBL" id="GKT32669.1"/>
    </source>
</evidence>
<comment type="caution">
    <text evidence="4">The sequence shown here is derived from an EMBL/GenBank/DDBJ whole genome shotgun (WGS) entry which is preliminary data.</text>
</comment>
<keyword evidence="5" id="KW-1185">Reference proteome</keyword>
<sequence>MLSSIEEKVHLPYEKDQSSRHNIEKFFNAIIEVNSELSLLAGGHFDKPYDLLALLRTSLNHFPMLQERINAYYDGLAISLERIIKQGQKNGEIRSSIDPQTLSLELLAWLEGLCMLSGVYTNLSINSLRKKLYDNMWDMIYESEEAKGFFGTKKKRGLPKTLSLGTKW</sequence>
<proteinExistence type="predicted"/>
<reference evidence="4" key="1">
    <citation type="submission" date="2022-03" db="EMBL/GenBank/DDBJ databases">
        <title>Draft genome sequence of Aduncisulcus paluster, a free-living microaerophilic Fornicata.</title>
        <authorList>
            <person name="Yuyama I."/>
            <person name="Kume K."/>
            <person name="Tamura T."/>
            <person name="Inagaki Y."/>
            <person name="Hashimoto T."/>
        </authorList>
    </citation>
    <scope>NUCLEOTIDE SEQUENCE</scope>
    <source>
        <strain evidence="4">NY0171</strain>
    </source>
</reference>
<evidence type="ECO:0000256" key="1">
    <source>
        <dbReference type="ARBA" id="ARBA00023015"/>
    </source>
</evidence>
<dbReference type="Pfam" id="PF16925">
    <property type="entry name" value="TetR_C_13"/>
    <property type="match status" value="1"/>
</dbReference>
<name>A0ABQ5KMY9_9EUKA</name>
<dbReference type="EMBL" id="BQXS01002623">
    <property type="protein sequence ID" value="GKT32669.1"/>
    <property type="molecule type" value="Genomic_DNA"/>
</dbReference>
<dbReference type="SUPFAM" id="SSF48498">
    <property type="entry name" value="Tetracyclin repressor-like, C-terminal domain"/>
    <property type="match status" value="1"/>
</dbReference>